<accession>A0ABS9UYX9</accession>
<evidence type="ECO:0000313" key="2">
    <source>
        <dbReference type="EMBL" id="MCH7409376.1"/>
    </source>
</evidence>
<dbReference type="Proteomes" id="UP001165489">
    <property type="component" value="Unassembled WGS sequence"/>
</dbReference>
<feature type="chain" id="PRO_5045601729" evidence="1">
    <location>
        <begin position="19"/>
        <end position="170"/>
    </location>
</feature>
<comment type="caution">
    <text evidence="2">The sequence shown here is derived from an EMBL/GenBank/DDBJ whole genome shotgun (WGS) entry which is preliminary data.</text>
</comment>
<evidence type="ECO:0000256" key="1">
    <source>
        <dbReference type="SAM" id="SignalP"/>
    </source>
</evidence>
<keyword evidence="3" id="KW-1185">Reference proteome</keyword>
<proteinExistence type="predicted"/>
<dbReference type="RefSeq" id="WP_241347723.1">
    <property type="nucleotide sequence ID" value="NZ_JAKZGP010000016.1"/>
</dbReference>
<evidence type="ECO:0000313" key="3">
    <source>
        <dbReference type="Proteomes" id="UP001165489"/>
    </source>
</evidence>
<sequence length="170" mass="18952">MKKLVLILFVLPVFFACESDSENLYTDNSITYNLYQGSDFNYSGKVEVKELKSGQLELFIDLNGAKSNDEFYFPAHLHFDSYDGVDAPIAYQLNPVDQRHLTSKTILSTLSNGEVLTFDKMKSFDGHVKVHLAESGPDYEVILVAGNIGINDNSMASFNQEAIAVCSSKY</sequence>
<keyword evidence="1" id="KW-0732">Signal</keyword>
<gene>
    <name evidence="2" type="ORF">MM239_08225</name>
</gene>
<organism evidence="2 3">
    <name type="scientific">Belliella filtrata</name>
    <dbReference type="NCBI Taxonomy" id="2923435"/>
    <lineage>
        <taxon>Bacteria</taxon>
        <taxon>Pseudomonadati</taxon>
        <taxon>Bacteroidota</taxon>
        <taxon>Cytophagia</taxon>
        <taxon>Cytophagales</taxon>
        <taxon>Cyclobacteriaceae</taxon>
        <taxon>Belliella</taxon>
    </lineage>
</organism>
<name>A0ABS9UYX9_9BACT</name>
<protein>
    <submittedName>
        <fullName evidence="2">Uncharacterized protein</fullName>
    </submittedName>
</protein>
<reference evidence="2" key="1">
    <citation type="submission" date="2022-03" db="EMBL/GenBank/DDBJ databases">
        <title>De novo assembled genomes of Belliella spp. (Cyclobacteriaceae) strains.</title>
        <authorList>
            <person name="Szabo A."/>
            <person name="Korponai K."/>
            <person name="Felfoldi T."/>
        </authorList>
    </citation>
    <scope>NUCLEOTIDE SEQUENCE</scope>
    <source>
        <strain evidence="2">DSM 111904</strain>
    </source>
</reference>
<feature type="signal peptide" evidence="1">
    <location>
        <begin position="1"/>
        <end position="18"/>
    </location>
</feature>
<dbReference type="EMBL" id="JAKZGP010000016">
    <property type="protein sequence ID" value="MCH7409376.1"/>
    <property type="molecule type" value="Genomic_DNA"/>
</dbReference>
<dbReference type="PROSITE" id="PS51257">
    <property type="entry name" value="PROKAR_LIPOPROTEIN"/>
    <property type="match status" value="1"/>
</dbReference>